<feature type="compositionally biased region" description="Polar residues" evidence="1">
    <location>
        <begin position="125"/>
        <end position="140"/>
    </location>
</feature>
<comment type="caution">
    <text evidence="2">The sequence shown here is derived from an EMBL/GenBank/DDBJ whole genome shotgun (WGS) entry which is preliminary data.</text>
</comment>
<proteinExistence type="predicted"/>
<evidence type="ECO:0000313" key="3">
    <source>
        <dbReference type="Proteomes" id="UP000289738"/>
    </source>
</evidence>
<feature type="region of interest" description="Disordered" evidence="1">
    <location>
        <begin position="1"/>
        <end position="38"/>
    </location>
</feature>
<feature type="compositionally biased region" description="Low complexity" evidence="1">
    <location>
        <begin position="15"/>
        <end position="37"/>
    </location>
</feature>
<dbReference type="Proteomes" id="UP000289738">
    <property type="component" value="Chromosome A03"/>
</dbReference>
<keyword evidence="3" id="KW-1185">Reference proteome</keyword>
<feature type="compositionally biased region" description="Low complexity" evidence="1">
    <location>
        <begin position="86"/>
        <end position="102"/>
    </location>
</feature>
<protein>
    <submittedName>
        <fullName evidence="2">Uncharacterized protein</fullName>
    </submittedName>
</protein>
<name>A0A445DWZ7_ARAHY</name>
<evidence type="ECO:0000256" key="1">
    <source>
        <dbReference type="SAM" id="MobiDB-lite"/>
    </source>
</evidence>
<feature type="compositionally biased region" description="Polar residues" evidence="1">
    <location>
        <begin position="103"/>
        <end position="115"/>
    </location>
</feature>
<gene>
    <name evidence="2" type="ORF">Ahy_A03g014105</name>
</gene>
<evidence type="ECO:0000313" key="2">
    <source>
        <dbReference type="EMBL" id="RYR67712.1"/>
    </source>
</evidence>
<organism evidence="2 3">
    <name type="scientific">Arachis hypogaea</name>
    <name type="common">Peanut</name>
    <dbReference type="NCBI Taxonomy" id="3818"/>
    <lineage>
        <taxon>Eukaryota</taxon>
        <taxon>Viridiplantae</taxon>
        <taxon>Streptophyta</taxon>
        <taxon>Embryophyta</taxon>
        <taxon>Tracheophyta</taxon>
        <taxon>Spermatophyta</taxon>
        <taxon>Magnoliopsida</taxon>
        <taxon>eudicotyledons</taxon>
        <taxon>Gunneridae</taxon>
        <taxon>Pentapetalae</taxon>
        <taxon>rosids</taxon>
        <taxon>fabids</taxon>
        <taxon>Fabales</taxon>
        <taxon>Fabaceae</taxon>
        <taxon>Papilionoideae</taxon>
        <taxon>50 kb inversion clade</taxon>
        <taxon>dalbergioids sensu lato</taxon>
        <taxon>Dalbergieae</taxon>
        <taxon>Pterocarpus clade</taxon>
        <taxon>Arachis</taxon>
    </lineage>
</organism>
<feature type="compositionally biased region" description="Polar residues" evidence="1">
    <location>
        <begin position="170"/>
        <end position="182"/>
    </location>
</feature>
<dbReference type="AlphaFoldDB" id="A0A445DWZ7"/>
<sequence length="182" mass="18678">MDAAHAAHNTVHDVSTTATAAPANAATTPATSSEPAPLVAVMPTVTRRGKLTFVRGNPVLPRGRSRTTRRGTTASSTTPPTPTQNARAALPPAAQPRILPAPTSATGPSCGSGSMPQCLLVRPTLQAQPSATSRPPSVTRETMAAASPATQSRFIGFMPTPSLKKKKQSGPPTAKQSANDKK</sequence>
<reference evidence="2 3" key="1">
    <citation type="submission" date="2019-01" db="EMBL/GenBank/DDBJ databases">
        <title>Sequencing of cultivated peanut Arachis hypogaea provides insights into genome evolution and oil improvement.</title>
        <authorList>
            <person name="Chen X."/>
        </authorList>
    </citation>
    <scope>NUCLEOTIDE SEQUENCE [LARGE SCALE GENOMIC DNA]</scope>
    <source>
        <strain evidence="3">cv. Fuhuasheng</strain>
        <tissue evidence="2">Leaves</tissue>
    </source>
</reference>
<feature type="region of interest" description="Disordered" evidence="1">
    <location>
        <begin position="55"/>
        <end position="182"/>
    </location>
</feature>
<dbReference type="EMBL" id="SDMP01000003">
    <property type="protein sequence ID" value="RYR67712.1"/>
    <property type="molecule type" value="Genomic_DNA"/>
</dbReference>
<accession>A0A445DWZ7</accession>